<sequence length="71" mass="7888">MLSPRFEGLPKKSRSIPKKARRVHGVYLGKTSVKRKQPVVICGDLLVADADCVSPKRFCSGASLIRPRRLL</sequence>
<evidence type="ECO:0000313" key="1">
    <source>
        <dbReference type="EMBL" id="CAB4290097.1"/>
    </source>
</evidence>
<accession>A0A6J5VQU7</accession>
<dbReference type="AlphaFoldDB" id="A0A6J5VQU7"/>
<proteinExistence type="predicted"/>
<gene>
    <name evidence="1" type="ORF">CURHAP_LOCUS49952</name>
</gene>
<reference evidence="1 2" key="1">
    <citation type="submission" date="2020-05" db="EMBL/GenBank/DDBJ databases">
        <authorList>
            <person name="Campoy J."/>
            <person name="Schneeberger K."/>
            <person name="Spophaly S."/>
        </authorList>
    </citation>
    <scope>NUCLEOTIDE SEQUENCE [LARGE SCALE GENOMIC DNA]</scope>
    <source>
        <strain evidence="1">PruArmRojPasFocal</strain>
    </source>
</reference>
<name>A0A6J5VQU7_PRUAR</name>
<evidence type="ECO:0000313" key="2">
    <source>
        <dbReference type="Proteomes" id="UP000507222"/>
    </source>
</evidence>
<organism evidence="1 2">
    <name type="scientific">Prunus armeniaca</name>
    <name type="common">Apricot</name>
    <name type="synonym">Armeniaca vulgaris</name>
    <dbReference type="NCBI Taxonomy" id="36596"/>
    <lineage>
        <taxon>Eukaryota</taxon>
        <taxon>Viridiplantae</taxon>
        <taxon>Streptophyta</taxon>
        <taxon>Embryophyta</taxon>
        <taxon>Tracheophyta</taxon>
        <taxon>Spermatophyta</taxon>
        <taxon>Magnoliopsida</taxon>
        <taxon>eudicotyledons</taxon>
        <taxon>Gunneridae</taxon>
        <taxon>Pentapetalae</taxon>
        <taxon>rosids</taxon>
        <taxon>fabids</taxon>
        <taxon>Rosales</taxon>
        <taxon>Rosaceae</taxon>
        <taxon>Amygdaloideae</taxon>
        <taxon>Amygdaleae</taxon>
        <taxon>Prunus</taxon>
    </lineage>
</organism>
<dbReference type="Proteomes" id="UP000507222">
    <property type="component" value="Unassembled WGS sequence"/>
</dbReference>
<protein>
    <submittedName>
        <fullName evidence="1">Uncharacterized protein</fullName>
    </submittedName>
</protein>
<dbReference type="EMBL" id="CAEKDK010000008">
    <property type="protein sequence ID" value="CAB4290097.1"/>
    <property type="molecule type" value="Genomic_DNA"/>
</dbReference>